<keyword evidence="5" id="KW-0949">S-adenosyl-L-methionine</keyword>
<keyword evidence="3" id="KW-0285">Flavoprotein</keyword>
<evidence type="ECO:0000256" key="6">
    <source>
        <dbReference type="ARBA" id="ARBA00022694"/>
    </source>
</evidence>
<evidence type="ECO:0000256" key="9">
    <source>
        <dbReference type="ARBA" id="ARBA00023268"/>
    </source>
</evidence>
<organism evidence="11 12">
    <name type="scientific">Caballeronia choica</name>
    <dbReference type="NCBI Taxonomy" id="326476"/>
    <lineage>
        <taxon>Bacteria</taxon>
        <taxon>Pseudomonadati</taxon>
        <taxon>Pseudomonadota</taxon>
        <taxon>Betaproteobacteria</taxon>
        <taxon>Burkholderiales</taxon>
        <taxon>Burkholderiaceae</taxon>
        <taxon>Caballeronia</taxon>
    </lineage>
</organism>
<dbReference type="Gene3D" id="3.50.50.60">
    <property type="entry name" value="FAD/NAD(P)-binding domain"/>
    <property type="match status" value="1"/>
</dbReference>
<dbReference type="AlphaFoldDB" id="A0A158K662"/>
<evidence type="ECO:0000256" key="7">
    <source>
        <dbReference type="ARBA" id="ARBA00022827"/>
    </source>
</evidence>
<dbReference type="GO" id="GO:0032259">
    <property type="term" value="P:methylation"/>
    <property type="evidence" value="ECO:0007669"/>
    <property type="project" value="UniProtKB-KW"/>
</dbReference>
<keyword evidence="9" id="KW-0511">Multifunctional enzyme</keyword>
<keyword evidence="12" id="KW-1185">Reference proteome</keyword>
<proteinExistence type="predicted"/>
<keyword evidence="7" id="KW-0274">FAD</keyword>
<evidence type="ECO:0000256" key="5">
    <source>
        <dbReference type="ARBA" id="ARBA00022691"/>
    </source>
</evidence>
<keyword evidence="1" id="KW-0963">Cytoplasm</keyword>
<evidence type="ECO:0000313" key="11">
    <source>
        <dbReference type="EMBL" id="SAL76040.1"/>
    </source>
</evidence>
<dbReference type="GO" id="GO:0008033">
    <property type="term" value="P:tRNA processing"/>
    <property type="evidence" value="ECO:0007669"/>
    <property type="project" value="UniProtKB-KW"/>
</dbReference>
<dbReference type="OrthoDB" id="9786494at2"/>
<dbReference type="InterPro" id="IPR006076">
    <property type="entry name" value="FAD-dep_OxRdtase"/>
</dbReference>
<keyword evidence="8" id="KW-0560">Oxidoreductase</keyword>
<dbReference type="GO" id="GO:0005737">
    <property type="term" value="C:cytoplasm"/>
    <property type="evidence" value="ECO:0007669"/>
    <property type="project" value="TreeGrafter"/>
</dbReference>
<keyword evidence="2 11" id="KW-0489">Methyltransferase</keyword>
<evidence type="ECO:0000256" key="8">
    <source>
        <dbReference type="ARBA" id="ARBA00023002"/>
    </source>
</evidence>
<dbReference type="NCBIfam" id="NF002483">
    <property type="entry name" value="PRK01747.1-4"/>
    <property type="match status" value="1"/>
</dbReference>
<evidence type="ECO:0000256" key="4">
    <source>
        <dbReference type="ARBA" id="ARBA00022679"/>
    </source>
</evidence>
<evidence type="ECO:0000256" key="3">
    <source>
        <dbReference type="ARBA" id="ARBA00022630"/>
    </source>
</evidence>
<evidence type="ECO:0000256" key="1">
    <source>
        <dbReference type="ARBA" id="ARBA00022490"/>
    </source>
</evidence>
<dbReference type="Proteomes" id="UP000054770">
    <property type="component" value="Unassembled WGS sequence"/>
</dbReference>
<dbReference type="InterPro" id="IPR036188">
    <property type="entry name" value="FAD/NAD-bd_sf"/>
</dbReference>
<dbReference type="PANTHER" id="PTHR13847:SF283">
    <property type="entry name" value="TRNA 5-METHYLAMINOMETHYL-2-THIOURIDINE BIOSYNTHESIS BIFUNCTIONAL PROTEIN MNMC"/>
    <property type="match status" value="1"/>
</dbReference>
<dbReference type="PANTHER" id="PTHR13847">
    <property type="entry name" value="SARCOSINE DEHYDROGENASE-RELATED"/>
    <property type="match status" value="1"/>
</dbReference>
<name>A0A158K662_9BURK</name>
<dbReference type="RefSeq" id="WP_087646959.1">
    <property type="nucleotide sequence ID" value="NZ_FCON02000063.1"/>
</dbReference>
<sequence length="600" mass="64959">MTHPFFTLHDLPRAWGGRRNFVIVDTHFGDARAFLEAWTAWRADTARCERLHFVSAGSPGMLDRVPAVESGPLAVLLADAWPMRVTGVHRLEFEAGRVVLTLAVGDVADVLQKLWLRADAFNLRVDPADDPRSVCKTLARVAGENATVVADRHPMLRRSLEAAGFVCDQATQEAQAPFTARFAPRWRVRRHEPPLAVAAPDRHAIVIGAGLAGCAVTARLASRGWRITLVDRHDGVARDASGNPAGVFHPIVWRDDSIAARLTRACFLYALRHWTELENAGHDLLRTRDGLLQIADTPDDAQAIADAIARFGLPPSYAVAATQAEASRIAGIDVARGGWFFPRGGAISPAAICAAQCATAGAALTRRFATQVARIEHDGRDWLAIDPAGVTIAQAPVVVLANAHDAMRLANLHGQPTRGVRGQLTVLEHTPLDALRAPVIGDGYAVPLAAHRTLTGATYDIDSTDREIRAAGHLENLERIARMLPSSIVDSAQQYEGRVAFRCVTSDRMPMIGQFADEAAARTDANRLSGAWPLDLPRATGLYGAFAFGSRGLVWSALGAELIASQIEGEPWPIERELAEALDPARFLLRALRHGEFTQS</sequence>
<feature type="domain" description="FAD dependent oxidoreductase" evidence="10">
    <location>
        <begin position="204"/>
        <end position="565"/>
    </location>
</feature>
<dbReference type="Gene3D" id="3.40.50.150">
    <property type="entry name" value="Vaccinia Virus protein VP39"/>
    <property type="match status" value="1"/>
</dbReference>
<dbReference type="InterPro" id="IPR017610">
    <property type="entry name" value="tRNA_S-uridine_synth_MnmC_C"/>
</dbReference>
<reference evidence="11" key="1">
    <citation type="submission" date="2016-01" db="EMBL/GenBank/DDBJ databases">
        <authorList>
            <person name="Peeters C."/>
        </authorList>
    </citation>
    <scope>NUCLEOTIDE SEQUENCE [LARGE SCALE GENOMIC DNA]</scope>
    <source>
        <strain evidence="11">LMG 22940</strain>
    </source>
</reference>
<dbReference type="Pfam" id="PF01266">
    <property type="entry name" value="DAO"/>
    <property type="match status" value="1"/>
</dbReference>
<gene>
    <name evidence="11" type="ORF">AWB68_04897</name>
</gene>
<dbReference type="EMBL" id="FCON02000063">
    <property type="protein sequence ID" value="SAL76040.1"/>
    <property type="molecule type" value="Genomic_DNA"/>
</dbReference>
<dbReference type="GO" id="GO:0008168">
    <property type="term" value="F:methyltransferase activity"/>
    <property type="evidence" value="ECO:0007669"/>
    <property type="project" value="UniProtKB-KW"/>
</dbReference>
<accession>A0A158K662</accession>
<evidence type="ECO:0000256" key="2">
    <source>
        <dbReference type="ARBA" id="ARBA00022603"/>
    </source>
</evidence>
<dbReference type="NCBIfam" id="TIGR03197">
    <property type="entry name" value="MnmC_Cterm"/>
    <property type="match status" value="1"/>
</dbReference>
<comment type="caution">
    <text evidence="11">The sequence shown here is derived from an EMBL/GenBank/DDBJ whole genome shotgun (WGS) entry which is preliminary data.</text>
</comment>
<dbReference type="InterPro" id="IPR029063">
    <property type="entry name" value="SAM-dependent_MTases_sf"/>
</dbReference>
<dbReference type="SUPFAM" id="SSF54373">
    <property type="entry name" value="FAD-linked reductases, C-terminal domain"/>
    <property type="match status" value="1"/>
</dbReference>
<keyword evidence="4" id="KW-0808">Transferase</keyword>
<dbReference type="GO" id="GO:0016645">
    <property type="term" value="F:oxidoreductase activity, acting on the CH-NH group of donors"/>
    <property type="evidence" value="ECO:0007669"/>
    <property type="project" value="InterPro"/>
</dbReference>
<protein>
    <submittedName>
        <fullName evidence="11">5-methylaminomethyl-2-thiouridine methyltransferase</fullName>
    </submittedName>
</protein>
<evidence type="ECO:0000259" key="10">
    <source>
        <dbReference type="Pfam" id="PF01266"/>
    </source>
</evidence>
<evidence type="ECO:0000313" key="12">
    <source>
        <dbReference type="Proteomes" id="UP000054770"/>
    </source>
</evidence>
<keyword evidence="6" id="KW-0819">tRNA processing</keyword>
<dbReference type="SUPFAM" id="SSF51905">
    <property type="entry name" value="FAD/NAD(P)-binding domain"/>
    <property type="match status" value="1"/>
</dbReference>
<dbReference type="Gene3D" id="3.30.9.10">
    <property type="entry name" value="D-Amino Acid Oxidase, subunit A, domain 2"/>
    <property type="match status" value="1"/>
</dbReference>